<dbReference type="AlphaFoldDB" id="A0AA39TLC4"/>
<gene>
    <name evidence="1" type="ORF">EV420DRAFT_1639222</name>
</gene>
<evidence type="ECO:0000313" key="2">
    <source>
        <dbReference type="Proteomes" id="UP001175211"/>
    </source>
</evidence>
<dbReference type="GeneID" id="85360493"/>
<dbReference type="EMBL" id="JAUEPS010000008">
    <property type="protein sequence ID" value="KAK0463137.1"/>
    <property type="molecule type" value="Genomic_DNA"/>
</dbReference>
<proteinExistence type="predicted"/>
<evidence type="ECO:0000313" key="1">
    <source>
        <dbReference type="EMBL" id="KAK0463137.1"/>
    </source>
</evidence>
<protein>
    <submittedName>
        <fullName evidence="1">Uncharacterized protein</fullName>
    </submittedName>
</protein>
<name>A0AA39TLC4_ARMTA</name>
<comment type="caution">
    <text evidence="1">The sequence shown here is derived from an EMBL/GenBank/DDBJ whole genome shotgun (WGS) entry which is preliminary data.</text>
</comment>
<dbReference type="RefSeq" id="XP_060334603.1">
    <property type="nucleotide sequence ID" value="XM_060476945.1"/>
</dbReference>
<sequence>MSLPRSQHSVLNALYPQPQVQAILQDLEGLHKGSQVPQAGTASRESQLVAIAPPDSYGRHDNAKSKREFKKLSKCMGDKLDKEKGSSIEELAAPVFKSSHLIEIFCQRVEEKECSREASQNAKPGTIKRMQLTFSIDQPPPVTGALCTCPR</sequence>
<keyword evidence="2" id="KW-1185">Reference proteome</keyword>
<organism evidence="1 2">
    <name type="scientific">Armillaria tabescens</name>
    <name type="common">Ringless honey mushroom</name>
    <name type="synonym">Agaricus tabescens</name>
    <dbReference type="NCBI Taxonomy" id="1929756"/>
    <lineage>
        <taxon>Eukaryota</taxon>
        <taxon>Fungi</taxon>
        <taxon>Dikarya</taxon>
        <taxon>Basidiomycota</taxon>
        <taxon>Agaricomycotina</taxon>
        <taxon>Agaricomycetes</taxon>
        <taxon>Agaricomycetidae</taxon>
        <taxon>Agaricales</taxon>
        <taxon>Marasmiineae</taxon>
        <taxon>Physalacriaceae</taxon>
        <taxon>Desarmillaria</taxon>
    </lineage>
</organism>
<reference evidence="1" key="1">
    <citation type="submission" date="2023-06" db="EMBL/GenBank/DDBJ databases">
        <authorList>
            <consortium name="Lawrence Berkeley National Laboratory"/>
            <person name="Ahrendt S."/>
            <person name="Sahu N."/>
            <person name="Indic B."/>
            <person name="Wong-Bajracharya J."/>
            <person name="Merenyi Z."/>
            <person name="Ke H.-M."/>
            <person name="Monk M."/>
            <person name="Kocsube S."/>
            <person name="Drula E."/>
            <person name="Lipzen A."/>
            <person name="Balint B."/>
            <person name="Henrissat B."/>
            <person name="Andreopoulos B."/>
            <person name="Martin F.M."/>
            <person name="Harder C.B."/>
            <person name="Rigling D."/>
            <person name="Ford K.L."/>
            <person name="Foster G.D."/>
            <person name="Pangilinan J."/>
            <person name="Papanicolaou A."/>
            <person name="Barry K."/>
            <person name="LaButti K."/>
            <person name="Viragh M."/>
            <person name="Koriabine M."/>
            <person name="Yan M."/>
            <person name="Riley R."/>
            <person name="Champramary S."/>
            <person name="Plett K.L."/>
            <person name="Tsai I.J."/>
            <person name="Slot J."/>
            <person name="Sipos G."/>
            <person name="Plett J."/>
            <person name="Nagy L.G."/>
            <person name="Grigoriev I.V."/>
        </authorList>
    </citation>
    <scope>NUCLEOTIDE SEQUENCE</scope>
    <source>
        <strain evidence="1">CCBAS 213</strain>
    </source>
</reference>
<accession>A0AA39TLC4</accession>
<dbReference type="Proteomes" id="UP001175211">
    <property type="component" value="Unassembled WGS sequence"/>
</dbReference>